<dbReference type="EMBL" id="OX459954">
    <property type="protein sequence ID" value="CAI9159093.1"/>
    <property type="molecule type" value="Genomic_DNA"/>
</dbReference>
<proteinExistence type="predicted"/>
<reference evidence="1" key="1">
    <citation type="submission" date="2023-04" db="EMBL/GenBank/DDBJ databases">
        <authorList>
            <consortium name="ELIXIR-Norway"/>
        </authorList>
    </citation>
    <scope>NUCLEOTIDE SEQUENCE [LARGE SCALE GENOMIC DNA]</scope>
</reference>
<accession>A0ABN8YF65</accession>
<evidence type="ECO:0000313" key="1">
    <source>
        <dbReference type="EMBL" id="CAI9159093.1"/>
    </source>
</evidence>
<sequence length="119" mass="13819">MHRWFRTKVALQESGKTGSGTITYPYGIFDLRVKNDFLKYQDRQPKMKRQIRLIEIKIYHYEWKGKPQNGRRYLPHLKLVNDSYLVYIKNSRDFPGGPVVKTSLSNAGGVGSMVPWLGS</sequence>
<dbReference type="Proteomes" id="UP001176941">
    <property type="component" value="Chromosome 18"/>
</dbReference>
<organism evidence="1 2">
    <name type="scientific">Rangifer tarandus platyrhynchus</name>
    <name type="common">Svalbard reindeer</name>
    <dbReference type="NCBI Taxonomy" id="3082113"/>
    <lineage>
        <taxon>Eukaryota</taxon>
        <taxon>Metazoa</taxon>
        <taxon>Chordata</taxon>
        <taxon>Craniata</taxon>
        <taxon>Vertebrata</taxon>
        <taxon>Euteleostomi</taxon>
        <taxon>Mammalia</taxon>
        <taxon>Eutheria</taxon>
        <taxon>Laurasiatheria</taxon>
        <taxon>Artiodactyla</taxon>
        <taxon>Ruminantia</taxon>
        <taxon>Pecora</taxon>
        <taxon>Cervidae</taxon>
        <taxon>Odocoileinae</taxon>
        <taxon>Rangifer</taxon>
    </lineage>
</organism>
<keyword evidence="2" id="KW-1185">Reference proteome</keyword>
<evidence type="ECO:0000313" key="2">
    <source>
        <dbReference type="Proteomes" id="UP001176941"/>
    </source>
</evidence>
<protein>
    <submittedName>
        <fullName evidence="1">Uncharacterized protein</fullName>
    </submittedName>
</protein>
<name>A0ABN8YF65_RANTA</name>
<gene>
    <name evidence="1" type="ORF">MRATA1EN1_LOCUS8055</name>
</gene>